<evidence type="ECO:0008006" key="4">
    <source>
        <dbReference type="Google" id="ProtNLM"/>
    </source>
</evidence>
<proteinExistence type="predicted"/>
<dbReference type="EMBL" id="HE650823">
    <property type="protein sequence ID" value="CCF57317.1"/>
    <property type="molecule type" value="Genomic_DNA"/>
</dbReference>
<dbReference type="PANTHER" id="PTHR31010">
    <property type="entry name" value="RAN-SPECIFIC GTPASE-ACTIVATING PROTEIN 30-RELATED"/>
    <property type="match status" value="1"/>
</dbReference>
<evidence type="ECO:0000313" key="2">
    <source>
        <dbReference type="EMBL" id="CCF57317.1"/>
    </source>
</evidence>
<evidence type="ECO:0000256" key="1">
    <source>
        <dbReference type="SAM" id="MobiDB-lite"/>
    </source>
</evidence>
<feature type="region of interest" description="Disordered" evidence="1">
    <location>
        <begin position="325"/>
        <end position="362"/>
    </location>
</feature>
<gene>
    <name evidence="2" type="primary">KAFR0C03250</name>
    <name evidence="2" type="ORF">KAFR_0C03250</name>
</gene>
<reference evidence="2 3" key="1">
    <citation type="journal article" date="2011" name="Proc. Natl. Acad. Sci. U.S.A.">
        <title>Evolutionary erosion of yeast sex chromosomes by mating-type switching accidents.</title>
        <authorList>
            <person name="Gordon J.L."/>
            <person name="Armisen D."/>
            <person name="Proux-Wera E."/>
            <person name="Oheigeartaigh S.S."/>
            <person name="Byrne K.P."/>
            <person name="Wolfe K.H."/>
        </authorList>
    </citation>
    <scope>NUCLEOTIDE SEQUENCE [LARGE SCALE GENOMIC DNA]</scope>
    <source>
        <strain evidence="3">ATCC 22294 / BCRC 22015 / CBS 2517 / CECT 1963 / NBRC 1671 / NRRL Y-8276</strain>
    </source>
</reference>
<dbReference type="eggNOG" id="ENOG502R7I3">
    <property type="taxonomic scope" value="Eukaryota"/>
</dbReference>
<name>H2ASG7_KAZAF</name>
<sequence>MDELLSKAGSQVVTFAIKSGISIASSYALKQISNFAIQIPKDDAGRIEELRAKLENRIEIVSSAIDLVRLVAARGNTNLTSTLKLTRDLKNDIDKFDENINLLLEKLHDDTIRSSQKRTNLIKSVEDYIKDLLGRIDEATPFINLSLTTSGATLSTTLPKSVSTSILLQASYFINKNNELFDSGEVSTLRVGPKFEVTLYSVFYNSLNSENRVVWKEDMARASVSLSRVKEGKMKYRYIMDIEQNFDDGRYHNTDGAEEVPEKLNIRLSQIERVFFSVSGKLLKLEEKDSSVLVLKVADRDNTGGLTDNEELSDEKHKWYAFGEYGGPVGDSDSSEEEEDSDDVDKKSKEDYDDRKYRDKDAESELANNNEISTSIALLEYIIRLSSLQGNDQEGLLEVNDERLSVYLNDENPSAIKHKSSISHITSTLANVRIE</sequence>
<dbReference type="AlphaFoldDB" id="H2ASG7"/>
<dbReference type="FunCoup" id="H2ASG7">
    <property type="interactions" value="22"/>
</dbReference>
<dbReference type="Pfam" id="PF05508">
    <property type="entry name" value="Ran-binding"/>
    <property type="match status" value="1"/>
</dbReference>
<accession>H2ASG7</accession>
<feature type="compositionally biased region" description="Acidic residues" evidence="1">
    <location>
        <begin position="333"/>
        <end position="343"/>
    </location>
</feature>
<dbReference type="PANTHER" id="PTHR31010:SF2">
    <property type="entry name" value="RAN-SPECIFIC GTPASE-ACTIVATING PROTEIN 30"/>
    <property type="match status" value="1"/>
</dbReference>
<dbReference type="GO" id="GO:0005737">
    <property type="term" value="C:cytoplasm"/>
    <property type="evidence" value="ECO:0007669"/>
    <property type="project" value="EnsemblFungi"/>
</dbReference>
<feature type="compositionally biased region" description="Basic and acidic residues" evidence="1">
    <location>
        <begin position="344"/>
        <end position="362"/>
    </location>
</feature>
<dbReference type="HOGENOM" id="CLU_014536_0_0_1"/>
<dbReference type="GO" id="GO:0005634">
    <property type="term" value="C:nucleus"/>
    <property type="evidence" value="ECO:0007669"/>
    <property type="project" value="EnsemblFungi"/>
</dbReference>
<protein>
    <recommendedName>
        <fullName evidence="4">Ran-specific GTPase-activating protein 30</fullName>
    </recommendedName>
</protein>
<dbReference type="InterPro" id="IPR008812">
    <property type="entry name" value="Ran_GTP-bd-rel"/>
</dbReference>
<dbReference type="RefSeq" id="XP_003956452.1">
    <property type="nucleotide sequence ID" value="XM_003956403.1"/>
</dbReference>
<dbReference type="KEGG" id="kaf:KAFR_0C03250"/>
<dbReference type="InParanoid" id="H2ASG7"/>
<organism evidence="2 3">
    <name type="scientific">Kazachstania africana (strain ATCC 22294 / BCRC 22015 / CBS 2517 / CECT 1963 / NBRC 1671 / NRRL Y-8276)</name>
    <name type="common">Yeast</name>
    <name type="synonym">Kluyveromyces africanus</name>
    <dbReference type="NCBI Taxonomy" id="1071382"/>
    <lineage>
        <taxon>Eukaryota</taxon>
        <taxon>Fungi</taxon>
        <taxon>Dikarya</taxon>
        <taxon>Ascomycota</taxon>
        <taxon>Saccharomycotina</taxon>
        <taxon>Saccharomycetes</taxon>
        <taxon>Saccharomycetales</taxon>
        <taxon>Saccharomycetaceae</taxon>
        <taxon>Kazachstania</taxon>
    </lineage>
</organism>
<dbReference type="Proteomes" id="UP000005220">
    <property type="component" value="Chromosome 3"/>
</dbReference>
<dbReference type="GO" id="GO:0030695">
    <property type="term" value="F:GTPase regulator activity"/>
    <property type="evidence" value="ECO:0007669"/>
    <property type="project" value="EnsemblFungi"/>
</dbReference>
<dbReference type="OrthoDB" id="512915at2759"/>
<dbReference type="GeneID" id="13885236"/>
<evidence type="ECO:0000313" key="3">
    <source>
        <dbReference type="Proteomes" id="UP000005220"/>
    </source>
</evidence>
<keyword evidence="3" id="KW-1185">Reference proteome</keyword>